<dbReference type="AlphaFoldDB" id="A0AA38W9A4"/>
<protein>
    <recommendedName>
        <fullName evidence="3">Protein PRD1</fullName>
    </recommendedName>
</protein>
<dbReference type="Proteomes" id="UP001172457">
    <property type="component" value="Chromosome 4"/>
</dbReference>
<evidence type="ECO:0008006" key="3">
    <source>
        <dbReference type="Google" id="ProtNLM"/>
    </source>
</evidence>
<organism evidence="1 2">
    <name type="scientific">Centaurea solstitialis</name>
    <name type="common">yellow star-thistle</name>
    <dbReference type="NCBI Taxonomy" id="347529"/>
    <lineage>
        <taxon>Eukaryota</taxon>
        <taxon>Viridiplantae</taxon>
        <taxon>Streptophyta</taxon>
        <taxon>Embryophyta</taxon>
        <taxon>Tracheophyta</taxon>
        <taxon>Spermatophyta</taxon>
        <taxon>Magnoliopsida</taxon>
        <taxon>eudicotyledons</taxon>
        <taxon>Gunneridae</taxon>
        <taxon>Pentapetalae</taxon>
        <taxon>asterids</taxon>
        <taxon>campanulids</taxon>
        <taxon>Asterales</taxon>
        <taxon>Asteraceae</taxon>
        <taxon>Carduoideae</taxon>
        <taxon>Cardueae</taxon>
        <taxon>Centaureinae</taxon>
        <taxon>Centaurea</taxon>
    </lineage>
</organism>
<dbReference type="InterPro" id="IPR044968">
    <property type="entry name" value="PRD1"/>
</dbReference>
<evidence type="ECO:0000313" key="1">
    <source>
        <dbReference type="EMBL" id="KAJ9553192.1"/>
    </source>
</evidence>
<keyword evidence="2" id="KW-1185">Reference proteome</keyword>
<reference evidence="1" key="1">
    <citation type="submission" date="2023-03" db="EMBL/GenBank/DDBJ databases">
        <title>Chromosome-scale reference genome and RAD-based genetic map of yellow starthistle (Centaurea solstitialis) reveal putative structural variation and QTLs associated with invader traits.</title>
        <authorList>
            <person name="Reatini B."/>
            <person name="Cang F.A."/>
            <person name="Jiang Q."/>
            <person name="Mckibben M.T.W."/>
            <person name="Barker M.S."/>
            <person name="Rieseberg L.H."/>
            <person name="Dlugosch K.M."/>
        </authorList>
    </citation>
    <scope>NUCLEOTIDE SEQUENCE</scope>
    <source>
        <strain evidence="1">CAN-66</strain>
        <tissue evidence="1">Leaf</tissue>
    </source>
</reference>
<name>A0AA38W9A4_9ASTR</name>
<comment type="caution">
    <text evidence="1">The sequence shown here is derived from an EMBL/GenBank/DDBJ whole genome shotgun (WGS) entry which is preliminary data.</text>
</comment>
<gene>
    <name evidence="1" type="ORF">OSB04_017237</name>
</gene>
<evidence type="ECO:0000313" key="2">
    <source>
        <dbReference type="Proteomes" id="UP001172457"/>
    </source>
</evidence>
<dbReference type="GO" id="GO:0042138">
    <property type="term" value="P:meiotic DNA double-strand break formation"/>
    <property type="evidence" value="ECO:0007669"/>
    <property type="project" value="InterPro"/>
</dbReference>
<dbReference type="EMBL" id="JARYMX010000004">
    <property type="protein sequence ID" value="KAJ9553192.1"/>
    <property type="molecule type" value="Genomic_DNA"/>
</dbReference>
<sequence>MGTRFIDCNDTETVKFRELAELVASGDNYAAKLLVCLLRELVEERGQEQDIVLLLNTIAAITALFPAASGQLSLNGIAFAIQNIYHQHFSSTEMFNVTCQLVFTILHSVNSDSVSDDEAWITVATKLMHYLISTITEIGCTQEALLVMGILSLILHHSLHQKLVEASKAILLNTPLISLVNKMIHEACLKGSALFDHDETTQTGGGLIFLLLLNYFCHRSVHDVLPGIEDAESLLESDNRKQQSLSYISIHCHDLSRLLHFGSSPIKLASSYCLLQVLQRITEEKRKQPGKVKHNSHHIQSMTSILEGLIFHSDNRVAMNCALCISMIEDWEKDEKETQVVKRDSWYRLITEEMVMTLAVPKLASKSTMIHHMPAVHVAVSMLKQQQVPPWMSLVFDDSCISGIIQNLSPSDVNREMVMLFRELLHVGYLNSKHIACLNQLFQACRKRVYSDDIQEDTTNLVIFPDDPGKVYEVLINLISPKSSPNEGLLEEIELFCQTLREAG</sequence>
<accession>A0AA38W9A4</accession>
<dbReference type="PANTHER" id="PTHR36379">
    <property type="entry name" value="PROTEIN PRD1"/>
    <property type="match status" value="1"/>
</dbReference>
<dbReference type="PANTHER" id="PTHR36379:SF1">
    <property type="entry name" value="PUTATIVE RECOMBINATION INITIATION DEFECT 1-RELATED"/>
    <property type="match status" value="1"/>
</dbReference>
<proteinExistence type="predicted"/>